<dbReference type="SUPFAM" id="SSF46626">
    <property type="entry name" value="Cytochrome c"/>
    <property type="match status" value="2"/>
</dbReference>
<dbReference type="Pfam" id="PF03150">
    <property type="entry name" value="CCP_MauG"/>
    <property type="match status" value="1"/>
</dbReference>
<keyword evidence="2" id="KW-0813">Transport</keyword>
<evidence type="ECO:0000256" key="10">
    <source>
        <dbReference type="ARBA" id="ARBA00023004"/>
    </source>
</evidence>
<keyword evidence="7" id="KW-0574">Periplasm</keyword>
<dbReference type="PIRSF" id="PIRSF000294">
    <property type="entry name" value="Cytochrome-c_peroxidase"/>
    <property type="match status" value="1"/>
</dbReference>
<keyword evidence="3 12" id="KW-0575">Peroxidase</keyword>
<feature type="domain" description="Cytochrome c" evidence="11">
    <location>
        <begin position="206"/>
        <end position="322"/>
    </location>
</feature>
<dbReference type="PANTHER" id="PTHR30600:SF7">
    <property type="entry name" value="CYTOCHROME C PEROXIDASE-RELATED"/>
    <property type="match status" value="1"/>
</dbReference>
<evidence type="ECO:0000256" key="5">
    <source>
        <dbReference type="ARBA" id="ARBA00022723"/>
    </source>
</evidence>
<sequence length="346" mass="38428">MKRKSLGAFIFFLMFFVVSQAYADDLRERANKTFKPIPETAPDIKGNTATVVKVKLGKMLYFDPRLSSSALISCNTCHNIGMGGMDYQETSVGHGWQKGPRNAPTVLNSVFNIAQFWDGRAKDLREQAKGPVQASVEMNSTPERVIKTLKSMPEYIRIFKKAFPADKEPVSFDNMAKAIEVFEATLLTPDSRFDKYLKGDKNALNKTEKEGLGLFMGKGCSICHGGVNMGGQGYYPFGVVERPEAEILQGDKGRFKVTHLKSDEYVFKAPSLRNIEITPPYFHSGQVWDLKEAIIIMGSAQLGIQLTNSEANKIVSFLKTTTGVQPKIEYPILPAPTADTPRPKLD</sequence>
<dbReference type="EC" id="1.11.1.5" evidence="12"/>
<dbReference type="GO" id="GO:0020037">
    <property type="term" value="F:heme binding"/>
    <property type="evidence" value="ECO:0007669"/>
    <property type="project" value="InterPro"/>
</dbReference>
<dbReference type="InterPro" id="IPR036909">
    <property type="entry name" value="Cyt_c-like_dom_sf"/>
</dbReference>
<evidence type="ECO:0000256" key="2">
    <source>
        <dbReference type="ARBA" id="ARBA00022448"/>
    </source>
</evidence>
<dbReference type="PROSITE" id="PS51007">
    <property type="entry name" value="CYTC"/>
    <property type="match status" value="2"/>
</dbReference>
<accession>A0A3B1CP40</accession>
<dbReference type="EMBL" id="UOGI01000019">
    <property type="protein sequence ID" value="VAX28251.1"/>
    <property type="molecule type" value="Genomic_DNA"/>
</dbReference>
<keyword evidence="4" id="KW-0349">Heme</keyword>
<evidence type="ECO:0000313" key="12">
    <source>
        <dbReference type="EMBL" id="VAX28251.1"/>
    </source>
</evidence>
<evidence type="ECO:0000256" key="4">
    <source>
        <dbReference type="ARBA" id="ARBA00022617"/>
    </source>
</evidence>
<gene>
    <name evidence="12" type="ORF">MNBD_NITROSPIRAE03-539</name>
</gene>
<keyword evidence="10" id="KW-0408">Iron</keyword>
<organism evidence="12">
    <name type="scientific">hydrothermal vent metagenome</name>
    <dbReference type="NCBI Taxonomy" id="652676"/>
    <lineage>
        <taxon>unclassified sequences</taxon>
        <taxon>metagenomes</taxon>
        <taxon>ecological metagenomes</taxon>
    </lineage>
</organism>
<dbReference type="GO" id="GO:0009055">
    <property type="term" value="F:electron transfer activity"/>
    <property type="evidence" value="ECO:0007669"/>
    <property type="project" value="InterPro"/>
</dbReference>
<dbReference type="InterPro" id="IPR051395">
    <property type="entry name" value="Cytochrome_c_Peroxidase/MauG"/>
</dbReference>
<proteinExistence type="predicted"/>
<dbReference type="InterPro" id="IPR009056">
    <property type="entry name" value="Cyt_c-like_dom"/>
</dbReference>
<keyword evidence="8" id="KW-0249">Electron transport</keyword>
<keyword evidence="6" id="KW-0732">Signal</keyword>
<dbReference type="Gene3D" id="1.10.760.10">
    <property type="entry name" value="Cytochrome c-like domain"/>
    <property type="match status" value="2"/>
</dbReference>
<dbReference type="FunFam" id="1.10.760.10:FF:000004">
    <property type="entry name" value="Cytochrome c peroxidase"/>
    <property type="match status" value="1"/>
</dbReference>
<evidence type="ECO:0000256" key="1">
    <source>
        <dbReference type="ARBA" id="ARBA00004418"/>
    </source>
</evidence>
<dbReference type="InterPro" id="IPR004852">
    <property type="entry name" value="Di-haem_cyt_c_peroxidsae"/>
</dbReference>
<protein>
    <submittedName>
        <fullName evidence="12">Cytochrome c551 peroxidase</fullName>
        <ecNumber evidence="12">1.11.1.5</ecNumber>
    </submittedName>
</protein>
<dbReference type="InterPro" id="IPR026259">
    <property type="entry name" value="MauG/Cytc_peroxidase"/>
</dbReference>
<dbReference type="GO" id="GO:0004130">
    <property type="term" value="F:cytochrome-c peroxidase activity"/>
    <property type="evidence" value="ECO:0007669"/>
    <property type="project" value="UniProtKB-EC"/>
</dbReference>
<evidence type="ECO:0000256" key="8">
    <source>
        <dbReference type="ARBA" id="ARBA00022982"/>
    </source>
</evidence>
<reference evidence="12" key="1">
    <citation type="submission" date="2018-06" db="EMBL/GenBank/DDBJ databases">
        <authorList>
            <person name="Zhirakovskaya E."/>
        </authorList>
    </citation>
    <scope>NUCLEOTIDE SEQUENCE</scope>
</reference>
<keyword evidence="5" id="KW-0479">Metal-binding</keyword>
<evidence type="ECO:0000256" key="9">
    <source>
        <dbReference type="ARBA" id="ARBA00023002"/>
    </source>
</evidence>
<evidence type="ECO:0000259" key="11">
    <source>
        <dbReference type="PROSITE" id="PS51007"/>
    </source>
</evidence>
<feature type="domain" description="Cytochrome c" evidence="11">
    <location>
        <begin position="52"/>
        <end position="183"/>
    </location>
</feature>
<evidence type="ECO:0000256" key="3">
    <source>
        <dbReference type="ARBA" id="ARBA00022559"/>
    </source>
</evidence>
<evidence type="ECO:0000256" key="7">
    <source>
        <dbReference type="ARBA" id="ARBA00022764"/>
    </source>
</evidence>
<dbReference type="AlphaFoldDB" id="A0A3B1CP40"/>
<dbReference type="GO" id="GO:0046872">
    <property type="term" value="F:metal ion binding"/>
    <property type="evidence" value="ECO:0007669"/>
    <property type="project" value="UniProtKB-KW"/>
</dbReference>
<name>A0A3B1CP40_9ZZZZ</name>
<dbReference type="PANTHER" id="PTHR30600">
    <property type="entry name" value="CYTOCHROME C PEROXIDASE-RELATED"/>
    <property type="match status" value="1"/>
</dbReference>
<dbReference type="GO" id="GO:0042597">
    <property type="term" value="C:periplasmic space"/>
    <property type="evidence" value="ECO:0007669"/>
    <property type="project" value="UniProtKB-SubCell"/>
</dbReference>
<keyword evidence="9 12" id="KW-0560">Oxidoreductase</keyword>
<evidence type="ECO:0000256" key="6">
    <source>
        <dbReference type="ARBA" id="ARBA00022729"/>
    </source>
</evidence>
<comment type="subcellular location">
    <subcellularLocation>
        <location evidence="1">Periplasm</location>
    </subcellularLocation>
</comment>